<gene>
    <name evidence="12" type="ORF">BRAFLDRAFT_246883</name>
</gene>
<evidence type="ECO:0000259" key="9">
    <source>
        <dbReference type="PROSITE" id="PS50026"/>
    </source>
</evidence>
<evidence type="ECO:0000256" key="2">
    <source>
        <dbReference type="ARBA" id="ARBA00022692"/>
    </source>
</evidence>
<evidence type="ECO:0008006" key="13">
    <source>
        <dbReference type="Google" id="ProtNLM"/>
    </source>
</evidence>
<dbReference type="InterPro" id="IPR036436">
    <property type="entry name" value="Disintegrin_dom_sf"/>
</dbReference>
<dbReference type="Gene3D" id="2.10.25.10">
    <property type="entry name" value="Laminin"/>
    <property type="match status" value="1"/>
</dbReference>
<keyword evidence="7" id="KW-0245">EGF-like domain</keyword>
<dbReference type="EMBL" id="GG666498">
    <property type="protein sequence ID" value="EEN62217.1"/>
    <property type="molecule type" value="Genomic_DNA"/>
</dbReference>
<dbReference type="FunFam" id="3.40.390.10:FF:000002">
    <property type="entry name" value="Disintegrin and metalloproteinase domain-containing protein 22"/>
    <property type="match status" value="1"/>
</dbReference>
<keyword evidence="2 8" id="KW-0812">Transmembrane</keyword>
<evidence type="ECO:0000256" key="5">
    <source>
        <dbReference type="ARBA" id="ARBA00023157"/>
    </source>
</evidence>
<dbReference type="STRING" id="7739.C3YBV5"/>
<keyword evidence="5 6" id="KW-1015">Disulfide bond</keyword>
<dbReference type="GO" id="GO:0016020">
    <property type="term" value="C:membrane"/>
    <property type="evidence" value="ECO:0007669"/>
    <property type="project" value="UniProtKB-SubCell"/>
</dbReference>
<evidence type="ECO:0000256" key="1">
    <source>
        <dbReference type="ARBA" id="ARBA00004167"/>
    </source>
</evidence>
<evidence type="ECO:0000259" key="10">
    <source>
        <dbReference type="PROSITE" id="PS50214"/>
    </source>
</evidence>
<evidence type="ECO:0000256" key="6">
    <source>
        <dbReference type="PROSITE-ProRule" id="PRU00068"/>
    </source>
</evidence>
<dbReference type="InterPro" id="IPR034027">
    <property type="entry name" value="Reprolysin_adamalysin"/>
</dbReference>
<feature type="domain" description="Disintegrin" evidence="10">
    <location>
        <begin position="309"/>
        <end position="397"/>
    </location>
</feature>
<dbReference type="Pfam" id="PF01421">
    <property type="entry name" value="Reprolysin"/>
    <property type="match status" value="1"/>
</dbReference>
<evidence type="ECO:0000256" key="8">
    <source>
        <dbReference type="SAM" id="Phobius"/>
    </source>
</evidence>
<dbReference type="Gene3D" id="4.10.70.10">
    <property type="entry name" value="Disintegrin domain"/>
    <property type="match status" value="1"/>
</dbReference>
<evidence type="ECO:0000256" key="7">
    <source>
        <dbReference type="PROSITE-ProRule" id="PRU00076"/>
    </source>
</evidence>
<dbReference type="Gene3D" id="3.40.390.10">
    <property type="entry name" value="Collagenase (Catalytic Domain)"/>
    <property type="match status" value="1"/>
</dbReference>
<feature type="transmembrane region" description="Helical" evidence="8">
    <location>
        <begin position="595"/>
        <end position="618"/>
    </location>
</feature>
<comment type="caution">
    <text evidence="7">Lacks conserved residue(s) required for the propagation of feature annotation.</text>
</comment>
<dbReference type="PROSITE" id="PS50026">
    <property type="entry name" value="EGF_3"/>
    <property type="match status" value="1"/>
</dbReference>
<dbReference type="SUPFAM" id="SSF55486">
    <property type="entry name" value="Metalloproteases ('zincins'), catalytic domain"/>
    <property type="match status" value="1"/>
</dbReference>
<keyword evidence="3 8" id="KW-1133">Transmembrane helix</keyword>
<accession>C3YBV5</accession>
<evidence type="ECO:0000313" key="12">
    <source>
        <dbReference type="EMBL" id="EEN62217.1"/>
    </source>
</evidence>
<keyword evidence="4 8" id="KW-0472">Membrane</keyword>
<dbReference type="InterPro" id="IPR000742">
    <property type="entry name" value="EGF"/>
</dbReference>
<dbReference type="InterPro" id="IPR001762">
    <property type="entry name" value="Disintegrin_dom"/>
</dbReference>
<dbReference type="InterPro" id="IPR006586">
    <property type="entry name" value="ADAM_Cys-rich"/>
</dbReference>
<organism>
    <name type="scientific">Branchiostoma floridae</name>
    <name type="common">Florida lancelet</name>
    <name type="synonym">Amphioxus</name>
    <dbReference type="NCBI Taxonomy" id="7739"/>
    <lineage>
        <taxon>Eukaryota</taxon>
        <taxon>Metazoa</taxon>
        <taxon>Chordata</taxon>
        <taxon>Cephalochordata</taxon>
        <taxon>Leptocardii</taxon>
        <taxon>Amphioxiformes</taxon>
        <taxon>Branchiostomatidae</taxon>
        <taxon>Branchiostoma</taxon>
    </lineage>
</organism>
<evidence type="ECO:0000256" key="4">
    <source>
        <dbReference type="ARBA" id="ARBA00023136"/>
    </source>
</evidence>
<reference evidence="12" key="1">
    <citation type="journal article" date="2008" name="Nature">
        <title>The amphioxus genome and the evolution of the chordate karyotype.</title>
        <authorList>
            <consortium name="US DOE Joint Genome Institute (JGI-PGF)"/>
            <person name="Putnam N.H."/>
            <person name="Butts T."/>
            <person name="Ferrier D.E.K."/>
            <person name="Furlong R.F."/>
            <person name="Hellsten U."/>
            <person name="Kawashima T."/>
            <person name="Robinson-Rechavi M."/>
            <person name="Shoguchi E."/>
            <person name="Terry A."/>
            <person name="Yu J.-K."/>
            <person name="Benito-Gutierrez E.L."/>
            <person name="Dubchak I."/>
            <person name="Garcia-Fernandez J."/>
            <person name="Gibson-Brown J.J."/>
            <person name="Grigoriev I.V."/>
            <person name="Horton A.C."/>
            <person name="de Jong P.J."/>
            <person name="Jurka J."/>
            <person name="Kapitonov V.V."/>
            <person name="Kohara Y."/>
            <person name="Kuroki Y."/>
            <person name="Lindquist E."/>
            <person name="Lucas S."/>
            <person name="Osoegawa K."/>
            <person name="Pennacchio L.A."/>
            <person name="Salamov A.A."/>
            <person name="Satou Y."/>
            <person name="Sauka-Spengler T."/>
            <person name="Schmutz J."/>
            <person name="Shin-I T."/>
            <person name="Toyoda A."/>
            <person name="Bronner-Fraser M."/>
            <person name="Fujiyama A."/>
            <person name="Holland L.Z."/>
            <person name="Holland P.W.H."/>
            <person name="Satoh N."/>
            <person name="Rokhsar D.S."/>
        </authorList>
    </citation>
    <scope>NUCLEOTIDE SEQUENCE [LARGE SCALE GENOMIC DNA]</scope>
    <source>
        <strain evidence="12">S238N-H82</strain>
        <tissue evidence="12">Testes</tissue>
    </source>
</reference>
<dbReference type="PANTHER" id="PTHR11905">
    <property type="entry name" value="ADAM A DISINTEGRIN AND METALLOPROTEASE DOMAIN"/>
    <property type="match status" value="1"/>
</dbReference>
<dbReference type="GO" id="GO:0006508">
    <property type="term" value="P:proteolysis"/>
    <property type="evidence" value="ECO:0007669"/>
    <property type="project" value="InterPro"/>
</dbReference>
<dbReference type="eggNOG" id="KOG3607">
    <property type="taxonomic scope" value="Eukaryota"/>
</dbReference>
<feature type="non-terminal residue" evidence="12">
    <location>
        <position position="1"/>
    </location>
</feature>
<dbReference type="InterPro" id="IPR024079">
    <property type="entry name" value="MetalloPept_cat_dom_sf"/>
</dbReference>
<comment type="subcellular location">
    <subcellularLocation>
        <location evidence="1">Membrane</location>
        <topology evidence="1">Single-pass membrane protein</topology>
    </subcellularLocation>
</comment>
<evidence type="ECO:0000256" key="3">
    <source>
        <dbReference type="ARBA" id="ARBA00022989"/>
    </source>
</evidence>
<dbReference type="InParanoid" id="C3YBV5"/>
<feature type="transmembrane region" description="Helical" evidence="8">
    <location>
        <begin position="55"/>
        <end position="78"/>
    </location>
</feature>
<feature type="disulfide bond" evidence="6">
    <location>
        <begin position="369"/>
        <end position="389"/>
    </location>
</feature>
<dbReference type="SMART" id="SM00050">
    <property type="entry name" value="DISIN"/>
    <property type="match status" value="1"/>
</dbReference>
<dbReference type="CDD" id="cd04269">
    <property type="entry name" value="ZnMc_adamalysin_II_like"/>
    <property type="match status" value="1"/>
</dbReference>
<dbReference type="FunCoup" id="C3YBV5">
    <property type="interactions" value="34"/>
</dbReference>
<dbReference type="Pfam" id="PF08516">
    <property type="entry name" value="ADAM_CR"/>
    <property type="match status" value="1"/>
</dbReference>
<dbReference type="InterPro" id="IPR001590">
    <property type="entry name" value="Peptidase_M12B"/>
</dbReference>
<feature type="domain" description="EGF-like" evidence="9">
    <location>
        <begin position="541"/>
        <end position="579"/>
    </location>
</feature>
<dbReference type="SUPFAM" id="SSF57552">
    <property type="entry name" value="Blood coagulation inhibitor (disintegrin)"/>
    <property type="match status" value="1"/>
</dbReference>
<dbReference type="Pfam" id="PF00200">
    <property type="entry name" value="Disintegrin"/>
    <property type="match status" value="1"/>
</dbReference>
<sequence length="619" mass="68197">EHCYYHGRIRGRPGSTVALSTCNGLLGMFDDGDSLYFIRPSDDQDVVPEKPTRTIIFSLVASCFLAGCSSLAGLPLFVPFPSDLWSLIQTSTRLKRDVLPETKYIELILVNDNRMFQMYKNNSQRTSSVAKTVANLVDAMYSKQLNTRIALVAIETWDSEDQIAVNSDAQETLRQFLKYRYRNLLNWQSHDAAHLLSGMAFADGVTGQAPINGICTKRNSGGVNENPRNAVVLAVTLAHQLGHNLGMHDDNGRDCFKACPDWYGCIMEKERGIQQPRRFSQCSVRDYRQLLMNGLGACIFNRPQKLHEPPYCGNGFIEKGEQCDCGPPTYYRRCVKCCDNCMLTEEAQCAHGECCDLSTCKYKEGDTACRAPVNACDLEEKCTGRSGECPDNLYKQDGQLCEVDGHCYYGECRTRTNQCKYVWGEDVYTADDVCYQRLNINGNRDGNCGKSEDGGWDKCEPKDIFCGYLLCDGNVTVPRVGVLDGSLTSKSYPRTGKTMHCKGGHVLLDDSNNIGYVQDGTTCGTNKMCHSGRCVEVSSFNITPCPVGVNGLPCSGHGNCTNEDRCLCDTKEWRGRDCACSPPVPTPVPPGTTNAIIGSMAGTLLAIAIVFGGLGWGFQ</sequence>
<dbReference type="GO" id="GO:0004222">
    <property type="term" value="F:metalloendopeptidase activity"/>
    <property type="evidence" value="ECO:0007669"/>
    <property type="project" value="InterPro"/>
</dbReference>
<dbReference type="PROSITE" id="PS50215">
    <property type="entry name" value="ADAM_MEPRO"/>
    <property type="match status" value="1"/>
</dbReference>
<dbReference type="PROSITE" id="PS50214">
    <property type="entry name" value="DISINTEGRIN_2"/>
    <property type="match status" value="1"/>
</dbReference>
<protein>
    <recommendedName>
        <fullName evidence="13">Peptidase M12B domain-containing protein</fullName>
    </recommendedName>
</protein>
<name>C3YBV5_BRAFL</name>
<evidence type="ECO:0000259" key="11">
    <source>
        <dbReference type="PROSITE" id="PS50215"/>
    </source>
</evidence>
<dbReference type="AlphaFoldDB" id="C3YBV5"/>
<feature type="domain" description="Peptidase M12B" evidence="11">
    <location>
        <begin position="103"/>
        <end position="303"/>
    </location>
</feature>
<proteinExistence type="predicted"/>
<dbReference type="FunFam" id="4.10.70.10:FF:000003">
    <property type="entry name" value="Disintegrin and metalloproteinase domain-containing protein 17"/>
    <property type="match status" value="1"/>
</dbReference>
<dbReference type="SMART" id="SM00608">
    <property type="entry name" value="ACR"/>
    <property type="match status" value="1"/>
</dbReference>
<dbReference type="PANTHER" id="PTHR11905:SF240">
    <property type="entry name" value="DISINTEGRIN AND METALLOPROTEINASE DOMAIN-CONTAINING PROTEIN 11-LIKE ISOFORM X1"/>
    <property type="match status" value="1"/>
</dbReference>